<feature type="region of interest" description="Disordered" evidence="1">
    <location>
        <begin position="1"/>
        <end position="34"/>
    </location>
</feature>
<dbReference type="PANTHER" id="PTHR46984:SF1">
    <property type="entry name" value="LEUCINE-RICH REPEAT-CONTAINING PROTEIN 71"/>
    <property type="match status" value="1"/>
</dbReference>
<feature type="compositionally biased region" description="Polar residues" evidence="1">
    <location>
        <begin position="21"/>
        <end position="31"/>
    </location>
</feature>
<dbReference type="AlphaFoldDB" id="A0A4U5VKJ9"/>
<dbReference type="EMBL" id="CM014097">
    <property type="protein sequence ID" value="TKS88350.1"/>
    <property type="molecule type" value="Genomic_DNA"/>
</dbReference>
<accession>A0A4U5VKJ9</accession>
<protein>
    <submittedName>
        <fullName evidence="2">Leucine-rich repeat-containing protein 71</fullName>
    </submittedName>
</protein>
<dbReference type="STRING" id="240159.A0A4U5VKJ9"/>
<dbReference type="SMART" id="SM00368">
    <property type="entry name" value="LRR_RI"/>
    <property type="match status" value="2"/>
</dbReference>
<dbReference type="InterPro" id="IPR053040">
    <property type="entry name" value="LRR-containing_protein_71"/>
</dbReference>
<proteinExistence type="predicted"/>
<keyword evidence="3" id="KW-1185">Reference proteome</keyword>
<name>A0A4U5VKJ9_COLLU</name>
<organism evidence="2 3">
    <name type="scientific">Collichthys lucidus</name>
    <name type="common">Big head croaker</name>
    <name type="synonym">Sciaena lucida</name>
    <dbReference type="NCBI Taxonomy" id="240159"/>
    <lineage>
        <taxon>Eukaryota</taxon>
        <taxon>Metazoa</taxon>
        <taxon>Chordata</taxon>
        <taxon>Craniata</taxon>
        <taxon>Vertebrata</taxon>
        <taxon>Euteleostomi</taxon>
        <taxon>Actinopterygii</taxon>
        <taxon>Neopterygii</taxon>
        <taxon>Teleostei</taxon>
        <taxon>Neoteleostei</taxon>
        <taxon>Acanthomorphata</taxon>
        <taxon>Eupercaria</taxon>
        <taxon>Sciaenidae</taxon>
        <taxon>Collichthys</taxon>
    </lineage>
</organism>
<dbReference type="Gene3D" id="3.80.10.10">
    <property type="entry name" value="Ribonuclease Inhibitor"/>
    <property type="match status" value="1"/>
</dbReference>
<evidence type="ECO:0000256" key="1">
    <source>
        <dbReference type="SAM" id="MobiDB-lite"/>
    </source>
</evidence>
<evidence type="ECO:0000313" key="2">
    <source>
        <dbReference type="EMBL" id="TKS88350.1"/>
    </source>
</evidence>
<dbReference type="InterPro" id="IPR032675">
    <property type="entry name" value="LRR_dom_sf"/>
</dbReference>
<feature type="region of interest" description="Disordered" evidence="1">
    <location>
        <begin position="323"/>
        <end position="348"/>
    </location>
</feature>
<dbReference type="Pfam" id="PF13516">
    <property type="entry name" value="LRR_6"/>
    <property type="match status" value="2"/>
</dbReference>
<reference evidence="2 3" key="1">
    <citation type="submission" date="2019-01" db="EMBL/GenBank/DDBJ databases">
        <title>Genome Assembly of Collichthys lucidus.</title>
        <authorList>
            <person name="Cai M."/>
            <person name="Xiao S."/>
        </authorList>
    </citation>
    <scope>NUCLEOTIDE SEQUENCE [LARGE SCALE GENOMIC DNA]</scope>
    <source>
        <strain evidence="2">JT15FE1705JMU</strain>
        <tissue evidence="2">Muscle</tissue>
    </source>
</reference>
<dbReference type="SUPFAM" id="SSF52047">
    <property type="entry name" value="RNI-like"/>
    <property type="match status" value="1"/>
</dbReference>
<gene>
    <name evidence="2" type="ORF">D9C73_023220</name>
</gene>
<dbReference type="InterPro" id="IPR001611">
    <property type="entry name" value="Leu-rich_rpt"/>
</dbReference>
<evidence type="ECO:0000313" key="3">
    <source>
        <dbReference type="Proteomes" id="UP000298787"/>
    </source>
</evidence>
<dbReference type="PANTHER" id="PTHR46984">
    <property type="entry name" value="LEUCINE-RICH REPEAT-CONTAINING PROTEIN 71"/>
    <property type="match status" value="1"/>
</dbReference>
<sequence length="388" mass="43104">MTRKRNKDKADTANAEDESAKNTGQTPTENLPAQDFEFYDQYFKKKHSPTDEYQCSGNVEIDFPGLCALLDMKDIPAVCTKQPASLTTETEEEDTDDNKSLIDDSSIWPKPCLQVELESEDPLSTKNLKVSGWRVDEQIARVLQKMLLSLSKLQSLHLTHLSLRNNRIGDEGARLIGSALSTIRSANKNLLSLNLAFNCIGDEGAAHIAKTLAEFALTHEEVVERRKLLLERTQDVCAAMSNIDTHPTLKCMQILNMNMSSSDLSTFWIHSLCHLSVIFEVPSSTSLSASKGENKAKKKVTSSEAVVFFKNFRGICAPDIKVPQSKGGKQGSKEKLTAQEDKPTTALNERNLFSPDCELYVKIKELMALRDALNKNTSEQTEDEGQGT</sequence>
<feature type="compositionally biased region" description="Basic and acidic residues" evidence="1">
    <location>
        <begin position="331"/>
        <end position="343"/>
    </location>
</feature>
<dbReference type="Proteomes" id="UP000298787">
    <property type="component" value="Chromosome 20"/>
</dbReference>